<reference evidence="2" key="1">
    <citation type="submission" date="2023-10" db="EMBL/GenBank/DDBJ databases">
        <title>Genome assemblies of two species of porcelain crab, Petrolisthes cinctipes and Petrolisthes manimaculis (Anomura: Porcellanidae).</title>
        <authorList>
            <person name="Angst P."/>
        </authorList>
    </citation>
    <scope>NUCLEOTIDE SEQUENCE</scope>
    <source>
        <strain evidence="2">PB745_01</strain>
        <tissue evidence="2">Gill</tissue>
    </source>
</reference>
<comment type="caution">
    <text evidence="2">The sequence shown here is derived from an EMBL/GenBank/DDBJ whole genome shotgun (WGS) entry which is preliminary data.</text>
</comment>
<sequence>MNDGENTKKTPANTVKGYMYIAYKEIKSMTTTRVHRRGRERLREVTWGCMEGRKGKKGNRHVRDKEGRREGGMGDNEGKEEGTDWFWKGYIGGMGLREKCNEEARRKGRKGKNAMGKERR</sequence>
<accession>A0AAE1BQA9</accession>
<proteinExistence type="predicted"/>
<gene>
    <name evidence="2" type="ORF">Pcinc_040076</name>
</gene>
<dbReference type="AlphaFoldDB" id="A0AAE1BQA9"/>
<feature type="region of interest" description="Disordered" evidence="1">
    <location>
        <begin position="51"/>
        <end position="80"/>
    </location>
</feature>
<dbReference type="EMBL" id="JAWQEG010006981">
    <property type="protein sequence ID" value="KAK3853384.1"/>
    <property type="molecule type" value="Genomic_DNA"/>
</dbReference>
<name>A0AAE1BQA9_PETCI</name>
<evidence type="ECO:0000313" key="3">
    <source>
        <dbReference type="Proteomes" id="UP001286313"/>
    </source>
</evidence>
<evidence type="ECO:0000313" key="2">
    <source>
        <dbReference type="EMBL" id="KAK3853384.1"/>
    </source>
</evidence>
<keyword evidence="3" id="KW-1185">Reference proteome</keyword>
<protein>
    <submittedName>
        <fullName evidence="2">Uncharacterized protein</fullName>
    </submittedName>
</protein>
<dbReference type="Proteomes" id="UP001286313">
    <property type="component" value="Unassembled WGS sequence"/>
</dbReference>
<evidence type="ECO:0000256" key="1">
    <source>
        <dbReference type="SAM" id="MobiDB-lite"/>
    </source>
</evidence>
<feature type="compositionally biased region" description="Basic and acidic residues" evidence="1">
    <location>
        <begin position="61"/>
        <end position="80"/>
    </location>
</feature>
<feature type="region of interest" description="Disordered" evidence="1">
    <location>
        <begin position="99"/>
        <end position="120"/>
    </location>
</feature>
<organism evidence="2 3">
    <name type="scientific">Petrolisthes cinctipes</name>
    <name type="common">Flat porcelain crab</name>
    <dbReference type="NCBI Taxonomy" id="88211"/>
    <lineage>
        <taxon>Eukaryota</taxon>
        <taxon>Metazoa</taxon>
        <taxon>Ecdysozoa</taxon>
        <taxon>Arthropoda</taxon>
        <taxon>Crustacea</taxon>
        <taxon>Multicrustacea</taxon>
        <taxon>Malacostraca</taxon>
        <taxon>Eumalacostraca</taxon>
        <taxon>Eucarida</taxon>
        <taxon>Decapoda</taxon>
        <taxon>Pleocyemata</taxon>
        <taxon>Anomura</taxon>
        <taxon>Galatheoidea</taxon>
        <taxon>Porcellanidae</taxon>
        <taxon>Petrolisthes</taxon>
    </lineage>
</organism>